<dbReference type="STRING" id="576137.A0A1L7WJN3"/>
<dbReference type="Pfam" id="PF24809">
    <property type="entry name" value="DUF7708"/>
    <property type="match status" value="1"/>
</dbReference>
<evidence type="ECO:0000313" key="2">
    <source>
        <dbReference type="EMBL" id="CZR52986.1"/>
    </source>
</evidence>
<protein>
    <recommendedName>
        <fullName evidence="1">DUF7708 domain-containing protein</fullName>
    </recommendedName>
</protein>
<organism evidence="2 3">
    <name type="scientific">Phialocephala subalpina</name>
    <dbReference type="NCBI Taxonomy" id="576137"/>
    <lineage>
        <taxon>Eukaryota</taxon>
        <taxon>Fungi</taxon>
        <taxon>Dikarya</taxon>
        <taxon>Ascomycota</taxon>
        <taxon>Pezizomycotina</taxon>
        <taxon>Leotiomycetes</taxon>
        <taxon>Helotiales</taxon>
        <taxon>Mollisiaceae</taxon>
        <taxon>Phialocephala</taxon>
        <taxon>Phialocephala fortinii species complex</taxon>
    </lineage>
</organism>
<accession>A0A1L7WJN3</accession>
<evidence type="ECO:0000313" key="3">
    <source>
        <dbReference type="Proteomes" id="UP000184330"/>
    </source>
</evidence>
<gene>
    <name evidence="2" type="ORF">PAC_02864</name>
</gene>
<proteinExistence type="predicted"/>
<evidence type="ECO:0000259" key="1">
    <source>
        <dbReference type="Pfam" id="PF24809"/>
    </source>
</evidence>
<dbReference type="AlphaFoldDB" id="A0A1L7WJN3"/>
<dbReference type="EMBL" id="FJOG01000003">
    <property type="protein sequence ID" value="CZR52986.1"/>
    <property type="molecule type" value="Genomic_DNA"/>
</dbReference>
<sequence length="533" mass="60738">MSGSNASEASPRPADPCLEMGVVRTRNPAQEAYEEAVKTFNEKLTRDEFKQIWLRGKANMEQVLQAVLLAKEKYDARSQQSKARKWITKFSKLVTHYSSIMDTLSNHHPEYVSLAWGAMKFLLMVPMPIKDIPEPMTLTQIALALPRANVKMLLWPTPQIIGAVSELFAYIIKFLQGAISWYSEGRLKHMITAVFRPMPLRFQDLLEEISTCSRTIDQLAETESQTTQKEMHFLLLEIKRTMIENQAANSRLFLDSRRRTCEIQFSQILTFTATTSLPNPEDSFRHSLFLSKRRRLRNNAGPHSSWHSHRLKTWASSDQSSLLMVKGSCLSRHETKDFVSDLVALLRGMKIPVVWTLNAKSESFEWRSPVGVLKQLVFQVLQLNHWLLSEQSISLNAAQFQSAVTEADWFKLLGLVLTGLQNIYVVVDAEILSKEFSSDLFWPGAFLKLFDDPKARNCDAVVKVVLISFGASTSMSSSDNALVEDVTIKIDRQRRAGNVVMRRQSARVAHHRQSSEALRPFLFRPDSRGSQFE</sequence>
<name>A0A1L7WJN3_9HELO</name>
<keyword evidence="3" id="KW-1185">Reference proteome</keyword>
<feature type="domain" description="DUF7708" evidence="1">
    <location>
        <begin position="85"/>
        <end position="227"/>
    </location>
</feature>
<reference evidence="2 3" key="1">
    <citation type="submission" date="2016-03" db="EMBL/GenBank/DDBJ databases">
        <authorList>
            <person name="Ploux O."/>
        </authorList>
    </citation>
    <scope>NUCLEOTIDE SEQUENCE [LARGE SCALE GENOMIC DNA]</scope>
    <source>
        <strain evidence="2 3">UAMH 11012</strain>
    </source>
</reference>
<dbReference type="OrthoDB" id="61900at2759"/>
<dbReference type="Proteomes" id="UP000184330">
    <property type="component" value="Unassembled WGS sequence"/>
</dbReference>
<dbReference type="InterPro" id="IPR056125">
    <property type="entry name" value="DUF7708"/>
</dbReference>